<dbReference type="PANTHER" id="PTHR33498:SF1">
    <property type="entry name" value="TRANSPOSASE FOR INSERTION SEQUENCE ELEMENT IS1557"/>
    <property type="match status" value="1"/>
</dbReference>
<dbReference type="Proteomes" id="UP000326060">
    <property type="component" value="Unassembled WGS sequence"/>
</dbReference>
<dbReference type="AlphaFoldDB" id="A0A5M9Z9B1"/>
<evidence type="ECO:0000313" key="5">
    <source>
        <dbReference type="Proteomes" id="UP000326060"/>
    </source>
</evidence>
<evidence type="ECO:0000259" key="3">
    <source>
        <dbReference type="Pfam" id="PF14690"/>
    </source>
</evidence>
<dbReference type="InterPro" id="IPR047951">
    <property type="entry name" value="Transpos_ISL3"/>
</dbReference>
<accession>A0A5M9Z9B1</accession>
<gene>
    <name evidence="4" type="ORF">EMB92_11375</name>
</gene>
<feature type="domain" description="Transposase IS204/IS1001/IS1096/IS1165 helix-turn-helix" evidence="2">
    <location>
        <begin position="99"/>
        <end position="146"/>
    </location>
</feature>
<organism evidence="4 5">
    <name type="scientific">Bifidobacterium callitrichos</name>
    <dbReference type="NCBI Taxonomy" id="762209"/>
    <lineage>
        <taxon>Bacteria</taxon>
        <taxon>Bacillati</taxon>
        <taxon>Actinomycetota</taxon>
        <taxon>Actinomycetes</taxon>
        <taxon>Bifidobacteriales</taxon>
        <taxon>Bifidobacteriaceae</taxon>
        <taxon>Bifidobacterium</taxon>
    </lineage>
</organism>
<evidence type="ECO:0000313" key="4">
    <source>
        <dbReference type="EMBL" id="KAA8815087.1"/>
    </source>
</evidence>
<dbReference type="InterPro" id="IPR029261">
    <property type="entry name" value="Transposase_Znf"/>
</dbReference>
<dbReference type="InterPro" id="IPR002560">
    <property type="entry name" value="Transposase_DDE"/>
</dbReference>
<dbReference type="NCBIfam" id="NF033550">
    <property type="entry name" value="transpos_ISL3"/>
    <property type="match status" value="1"/>
</dbReference>
<evidence type="ECO:0000259" key="1">
    <source>
        <dbReference type="Pfam" id="PF01610"/>
    </source>
</evidence>
<proteinExistence type="predicted"/>
<reference evidence="4 5" key="1">
    <citation type="journal article" date="2019" name="Syst. Appl. Microbiol.">
        <title>Characterization of Bifidobacterium species in feaces of the Egyptian fruit bat: Description of B. vespertilionis sp. nov. and B. rousetti sp. nov.</title>
        <authorList>
            <person name="Modesto M."/>
            <person name="Satti M."/>
            <person name="Watanabe K."/>
            <person name="Puglisi E."/>
            <person name="Morelli L."/>
            <person name="Huang C.-H."/>
            <person name="Liou J.-S."/>
            <person name="Miyashita M."/>
            <person name="Tamura T."/>
            <person name="Saito S."/>
            <person name="Mori K."/>
            <person name="Huang L."/>
            <person name="Sciavilla P."/>
            <person name="Sandri C."/>
            <person name="Spiezio C."/>
            <person name="Vitali F."/>
            <person name="Cavalieri D."/>
            <person name="Perpetuini G."/>
            <person name="Tofalo R."/>
            <person name="Bonetti A."/>
            <person name="Arita M."/>
            <person name="Mattarelli P."/>
        </authorList>
    </citation>
    <scope>NUCLEOTIDE SEQUENCE [LARGE SCALE GENOMIC DNA]</scope>
    <source>
        <strain evidence="4 5">RST27</strain>
    </source>
</reference>
<name>A0A5M9Z9B1_9BIFI</name>
<dbReference type="Pfam" id="PF01610">
    <property type="entry name" value="DDE_Tnp_ISL3"/>
    <property type="match status" value="1"/>
</dbReference>
<protein>
    <submittedName>
        <fullName evidence="4">ISL3 family transposase</fullName>
    </submittedName>
</protein>
<sequence>MPTISAGALKRMLHLPANVVIGTPRIERDRAGREIVVVPVRPYARGTGRCAECGGRGRPYDRLPARRWRHLDIGCARLFLEYAPRRVTCAEHGVTVAMVPWARRKSAYTYDFEQQVAWLSVHASRSAVSALMRVDWKSVGPVCKRVADDLRAEQGAGLFDGLRSIGVDETSYRKGHRYMTVVVDHNRGRVVWMHPGHGEKVFDLFFQQLTPAQRASIRVITGDGARWIDECAFRWCPMAERILDGFHIVSWATDALDKVRTAAWREARKAGTARKGAKDPIKGARWALLKNESDLTAGQKAQLECVANTNETLWEAYKLKERLRMILKQTADEAAPLLRQWAADAFLSGIPGFVQLGEKIARRHFDILTTIRRGLSNARLEAINNKIKTTIKIGYGYRNLDNLISLVMLKCGGLNLQLPGRQ</sequence>
<dbReference type="PANTHER" id="PTHR33498">
    <property type="entry name" value="TRANSPOSASE FOR INSERTION SEQUENCE ELEMENT IS1557"/>
    <property type="match status" value="1"/>
</dbReference>
<evidence type="ECO:0000259" key="2">
    <source>
        <dbReference type="Pfam" id="PF13542"/>
    </source>
</evidence>
<comment type="caution">
    <text evidence="4">The sequence shown here is derived from an EMBL/GenBank/DDBJ whole genome shotgun (WGS) entry which is preliminary data.</text>
</comment>
<dbReference type="Pfam" id="PF14690">
    <property type="entry name" value="Zn_ribbon_ISL3"/>
    <property type="match status" value="1"/>
</dbReference>
<feature type="domain" description="Transposase IS204/IS1001/IS1096/IS1165 zinc-finger" evidence="3">
    <location>
        <begin position="48"/>
        <end position="92"/>
    </location>
</feature>
<dbReference type="RefSeq" id="WP_150394977.1">
    <property type="nucleotide sequence ID" value="NZ_RZJP01000006.1"/>
</dbReference>
<dbReference type="InterPro" id="IPR032877">
    <property type="entry name" value="Transposase_HTH"/>
</dbReference>
<dbReference type="EMBL" id="RZJP01000006">
    <property type="protein sequence ID" value="KAA8815087.1"/>
    <property type="molecule type" value="Genomic_DNA"/>
</dbReference>
<dbReference type="Pfam" id="PF13542">
    <property type="entry name" value="HTH_Tnp_ISL3"/>
    <property type="match status" value="1"/>
</dbReference>
<feature type="domain" description="Transposase IS204/IS1001/IS1096/IS1165 DDE" evidence="1">
    <location>
        <begin position="165"/>
        <end position="405"/>
    </location>
</feature>